<evidence type="ECO:0000313" key="2">
    <source>
        <dbReference type="Proteomes" id="UP000078561"/>
    </source>
</evidence>
<dbReference type="EMBL" id="LT553376">
    <property type="protein sequence ID" value="SAM00642.1"/>
    <property type="molecule type" value="Genomic_DNA"/>
</dbReference>
<gene>
    <name evidence="1" type="primary">ABSGL_06358.1 scaffold 8296</name>
</gene>
<sequence>MFSAEHERMVLVIAPLLFICADNPRHAEVCGIKMPSSVYPCRKCYQMKYQGIQATNEAGKRISKVVPLDTILLRYDPRTRQDYELASSGTYNEIPLRNGISAVNLCYKDTGSYALLLLSFFDPAMDRPVEVLHTILLGAAKYLVKYLVKNLLDKPSLDRLTAALKKHESSPAYSRTFRHKLQYCGSFLGWDFKQLIQILPIMEMEFSGPGYHNAQLMIPVFKRLGLLSSLVFVRAIHANAERYILNVQEAVVVLWVVGVMK</sequence>
<reference evidence="1" key="1">
    <citation type="submission" date="2016-04" db="EMBL/GenBank/DDBJ databases">
        <authorList>
            <person name="Evans L.H."/>
            <person name="Alamgir A."/>
            <person name="Owens N."/>
            <person name="Weber N.D."/>
            <person name="Virtaneva K."/>
            <person name="Barbian K."/>
            <person name="Babar A."/>
            <person name="Rosenke K."/>
        </authorList>
    </citation>
    <scope>NUCLEOTIDE SEQUENCE [LARGE SCALE GENOMIC DNA]</scope>
    <source>
        <strain evidence="1">CBS 101.48</strain>
    </source>
</reference>
<accession>A0A163JNK7</accession>
<evidence type="ECO:0000313" key="1">
    <source>
        <dbReference type="EMBL" id="SAM00642.1"/>
    </source>
</evidence>
<dbReference type="AlphaFoldDB" id="A0A163JNK7"/>
<organism evidence="1">
    <name type="scientific">Absidia glauca</name>
    <name type="common">Pin mould</name>
    <dbReference type="NCBI Taxonomy" id="4829"/>
    <lineage>
        <taxon>Eukaryota</taxon>
        <taxon>Fungi</taxon>
        <taxon>Fungi incertae sedis</taxon>
        <taxon>Mucoromycota</taxon>
        <taxon>Mucoromycotina</taxon>
        <taxon>Mucoromycetes</taxon>
        <taxon>Mucorales</taxon>
        <taxon>Cunninghamellaceae</taxon>
        <taxon>Absidia</taxon>
    </lineage>
</organism>
<name>A0A163JNK7_ABSGL</name>
<protein>
    <submittedName>
        <fullName evidence="1">Uncharacterized protein</fullName>
    </submittedName>
</protein>
<dbReference type="OrthoDB" id="2246127at2759"/>
<dbReference type="STRING" id="4829.A0A163JNK7"/>
<dbReference type="Proteomes" id="UP000078561">
    <property type="component" value="Unassembled WGS sequence"/>
</dbReference>
<keyword evidence="2" id="KW-1185">Reference proteome</keyword>
<proteinExistence type="predicted"/>
<dbReference type="InParanoid" id="A0A163JNK7"/>